<keyword evidence="3" id="KW-1185">Reference proteome</keyword>
<organism evidence="2 3">
    <name type="scientific">Brassica oleracea var. oleracea</name>
    <dbReference type="NCBI Taxonomy" id="109376"/>
    <lineage>
        <taxon>Eukaryota</taxon>
        <taxon>Viridiplantae</taxon>
        <taxon>Streptophyta</taxon>
        <taxon>Embryophyta</taxon>
        <taxon>Tracheophyta</taxon>
        <taxon>Spermatophyta</taxon>
        <taxon>Magnoliopsida</taxon>
        <taxon>eudicotyledons</taxon>
        <taxon>Gunneridae</taxon>
        <taxon>Pentapetalae</taxon>
        <taxon>rosids</taxon>
        <taxon>malvids</taxon>
        <taxon>Brassicales</taxon>
        <taxon>Brassicaceae</taxon>
        <taxon>Brassiceae</taxon>
        <taxon>Brassica</taxon>
    </lineage>
</organism>
<name>A0A0D3ACS2_BRAOL</name>
<protein>
    <recommendedName>
        <fullName evidence="1">DEAD/DEAH-box helicase domain-containing protein</fullName>
    </recommendedName>
</protein>
<evidence type="ECO:0000313" key="2">
    <source>
        <dbReference type="EnsemblPlants" id="Bo1g119230.1"/>
    </source>
</evidence>
<dbReference type="Gramene" id="Bo1g119230.1">
    <property type="protein sequence ID" value="Bo1g119230.1"/>
    <property type="gene ID" value="Bo1g119230"/>
</dbReference>
<dbReference type="HOGENOM" id="CLU_1847880_0_0_1"/>
<dbReference type="Proteomes" id="UP000032141">
    <property type="component" value="Chromosome C1"/>
</dbReference>
<proteinExistence type="predicted"/>
<dbReference type="EnsemblPlants" id="Bo1g119230.1">
    <property type="protein sequence ID" value="Bo1g119230.1"/>
    <property type="gene ID" value="Bo1g119230"/>
</dbReference>
<dbReference type="InterPro" id="IPR011545">
    <property type="entry name" value="DEAD/DEAH_box_helicase_dom"/>
</dbReference>
<dbReference type="Gene3D" id="3.40.50.300">
    <property type="entry name" value="P-loop containing nucleotide triphosphate hydrolases"/>
    <property type="match status" value="1"/>
</dbReference>
<dbReference type="SUPFAM" id="SSF52540">
    <property type="entry name" value="P-loop containing nucleoside triphosphate hydrolases"/>
    <property type="match status" value="1"/>
</dbReference>
<dbReference type="GO" id="GO:0005524">
    <property type="term" value="F:ATP binding"/>
    <property type="evidence" value="ECO:0007669"/>
    <property type="project" value="InterPro"/>
</dbReference>
<reference evidence="2 3" key="1">
    <citation type="journal article" date="2014" name="Genome Biol.">
        <title>Transcriptome and methylome profiling reveals relics of genome dominance in the mesopolyploid Brassica oleracea.</title>
        <authorList>
            <person name="Parkin I.A."/>
            <person name="Koh C."/>
            <person name="Tang H."/>
            <person name="Robinson S.J."/>
            <person name="Kagale S."/>
            <person name="Clarke W.E."/>
            <person name="Town C.D."/>
            <person name="Nixon J."/>
            <person name="Krishnakumar V."/>
            <person name="Bidwell S.L."/>
            <person name="Denoeud F."/>
            <person name="Belcram H."/>
            <person name="Links M.G."/>
            <person name="Just J."/>
            <person name="Clarke C."/>
            <person name="Bender T."/>
            <person name="Huebert T."/>
            <person name="Mason A.S."/>
            <person name="Pires J.C."/>
            <person name="Barker G."/>
            <person name="Moore J."/>
            <person name="Walley P.G."/>
            <person name="Manoli S."/>
            <person name="Batley J."/>
            <person name="Edwards D."/>
            <person name="Nelson M.N."/>
            <person name="Wang X."/>
            <person name="Paterson A.H."/>
            <person name="King G."/>
            <person name="Bancroft I."/>
            <person name="Chalhoub B."/>
            <person name="Sharpe A.G."/>
        </authorList>
    </citation>
    <scope>NUCLEOTIDE SEQUENCE</scope>
    <source>
        <strain evidence="2 3">cv. TO1000</strain>
    </source>
</reference>
<sequence>MGGESNEGEMGLNYDDDESGISKVGTTSVLSYEKILVLSSSRELATQTEKTIQSIGVHTNIRAQACIGGKSIAEDIKKLERGVHDVSGTPGEMLSKGFKDHIYKAYRYDVHVCFISCYFSSRDPEDDKQVYDGILREYL</sequence>
<dbReference type="GO" id="GO:0003676">
    <property type="term" value="F:nucleic acid binding"/>
    <property type="evidence" value="ECO:0007669"/>
    <property type="project" value="InterPro"/>
</dbReference>
<reference evidence="2" key="2">
    <citation type="submission" date="2015-03" db="UniProtKB">
        <authorList>
            <consortium name="EnsemblPlants"/>
        </authorList>
    </citation>
    <scope>IDENTIFICATION</scope>
</reference>
<evidence type="ECO:0000259" key="1">
    <source>
        <dbReference type="Pfam" id="PF00270"/>
    </source>
</evidence>
<feature type="domain" description="DEAD/DEAH-box helicase" evidence="1">
    <location>
        <begin position="33"/>
        <end position="95"/>
    </location>
</feature>
<dbReference type="eggNOG" id="KOG0328">
    <property type="taxonomic scope" value="Eukaryota"/>
</dbReference>
<dbReference type="InterPro" id="IPR027417">
    <property type="entry name" value="P-loop_NTPase"/>
</dbReference>
<accession>A0A0D3ACS2</accession>
<dbReference type="STRING" id="109376.A0A0D3ACS2"/>
<dbReference type="Pfam" id="PF00270">
    <property type="entry name" value="DEAD"/>
    <property type="match status" value="1"/>
</dbReference>
<evidence type="ECO:0000313" key="3">
    <source>
        <dbReference type="Proteomes" id="UP000032141"/>
    </source>
</evidence>
<dbReference type="AlphaFoldDB" id="A0A0D3ACS2"/>